<evidence type="ECO:0000256" key="3">
    <source>
        <dbReference type="ARBA" id="ARBA00023319"/>
    </source>
</evidence>
<dbReference type="Pfam" id="PF07679">
    <property type="entry name" value="I-set"/>
    <property type="match status" value="1"/>
</dbReference>
<feature type="compositionally biased region" description="Basic and acidic residues" evidence="5">
    <location>
        <begin position="1285"/>
        <end position="1295"/>
    </location>
</feature>
<dbReference type="InterPro" id="IPR036179">
    <property type="entry name" value="Ig-like_dom_sf"/>
</dbReference>
<organism evidence="7 8">
    <name type="scientific">Meloidogyne hapla</name>
    <name type="common">Root-knot nematode worm</name>
    <dbReference type="NCBI Taxonomy" id="6305"/>
    <lineage>
        <taxon>Eukaryota</taxon>
        <taxon>Metazoa</taxon>
        <taxon>Ecdysozoa</taxon>
        <taxon>Nematoda</taxon>
        <taxon>Chromadorea</taxon>
        <taxon>Rhabditida</taxon>
        <taxon>Tylenchina</taxon>
        <taxon>Tylenchomorpha</taxon>
        <taxon>Tylenchoidea</taxon>
        <taxon>Meloidogynidae</taxon>
        <taxon>Meloidogyninae</taxon>
        <taxon>Meloidogyne</taxon>
    </lineage>
</organism>
<keyword evidence="4" id="KW-0175">Coiled coil</keyword>
<dbReference type="Proteomes" id="UP000095281">
    <property type="component" value="Unplaced"/>
</dbReference>
<evidence type="ECO:0000256" key="1">
    <source>
        <dbReference type="ARBA" id="ARBA00022729"/>
    </source>
</evidence>
<reference evidence="8" key="1">
    <citation type="submission" date="2016-11" db="UniProtKB">
        <authorList>
            <consortium name="WormBaseParasite"/>
        </authorList>
    </citation>
    <scope>IDENTIFICATION</scope>
</reference>
<dbReference type="GO" id="GO:0005886">
    <property type="term" value="C:plasma membrane"/>
    <property type="evidence" value="ECO:0007669"/>
    <property type="project" value="TreeGrafter"/>
</dbReference>
<feature type="domain" description="Ig-like" evidence="6">
    <location>
        <begin position="140"/>
        <end position="229"/>
    </location>
</feature>
<feature type="region of interest" description="Disordered" evidence="5">
    <location>
        <begin position="384"/>
        <end position="432"/>
    </location>
</feature>
<feature type="region of interest" description="Disordered" evidence="5">
    <location>
        <begin position="597"/>
        <end position="619"/>
    </location>
</feature>
<feature type="coiled-coil region" evidence="4">
    <location>
        <begin position="1342"/>
        <end position="1379"/>
    </location>
</feature>
<evidence type="ECO:0000313" key="7">
    <source>
        <dbReference type="Proteomes" id="UP000095281"/>
    </source>
</evidence>
<keyword evidence="1" id="KW-0732">Signal</keyword>
<keyword evidence="2" id="KW-1015">Disulfide bond</keyword>
<dbReference type="PANTHER" id="PTHR45080">
    <property type="entry name" value="CONTACTIN 5"/>
    <property type="match status" value="1"/>
</dbReference>
<dbReference type="PROSITE" id="PS50835">
    <property type="entry name" value="IG_LIKE"/>
    <property type="match status" value="1"/>
</dbReference>
<dbReference type="InterPro" id="IPR050958">
    <property type="entry name" value="Cell_Adh-Cytoskel_Orgn"/>
</dbReference>
<keyword evidence="3" id="KW-0393">Immunoglobulin domain</keyword>
<sequence length="1463" mass="167170">MSSPPKKEGIIQNQRQKKIENLNQHNLKQKQSQPNTSKEILELKKNKQISPSNINGNNDSSIFVANVSERIKNGRKKRNVIHHHPLSEDNSESSSILEDNSASLTLQQTHLVENEGHSDILKTEEHFTSEIKSFVVVNPPKFKQRIKAYRLKSTDRITLVAEVQSWPVAEIEWFCNDKPVGELIGENTIFTVKTNGNVSIMNIQNPIEGIYACSARNSAGISKSYGYIKINDSQNLKQKDETNNLIGILSPPPTPTTPSKHAKRPPAFLTHVPNLAVINLETAIFDIEVRPIADSYTWYLDGHFIAELFSTDIPEDGFPIESLNALFILPKPGQCVAHFKDVKSGRYTCVAKNEAGIAKSTGFVERISDLNSISNIHSNLLRETTLPPFSEGRGGSKERHSGSRTKTTIHTTTVVHRSSSLPKRKESGESLKTDSAINSSLIVRPKSATPEKATEDVDRIPIIPNFVGFPPPTICLSKQKLELHVACQAYPPAQINWFINGKRLAEELEKNEFRVLTECNESRLIVESSAEGGLPKEGKYIAEASNAYGTARCETLANFKVSSLDDVLSTIDENFVDDSETVTKIIQKIVERQELFEEDSDEEDEFLNASERSENGDEHQKLQFFVSTQTVDDSKMEEVEQIHPLQQKRPEIFLAPDSRIFVPGGLPLVLELKAKSESDCTIRWYLRNFELHPNGNTVIVTHLDRNHEKITILNPTEGIYKAVIQNDHGMATYECRVLVEVPPQNDQDLPEFMQRSRALLLKSPTLPTIFKLEKQRPTKEESDAVKRIDIAPKIISEFEDVYRIGENMPLELEVKAEARPEAQFQWKYNNFEIKPNDQIQIKHIADNNEKIFFSNAIDGIVEVHAVNKLGKDIKRTKIIIDYNFDPSNEDNVNRKELEQKKKEKIKEKPKNLEKYKKEVKASENENLEKNEYLRISKKKSKKKTNKVKQNDKEKLDSDKELISIKKQEETYSLLIKVAESMADTLIANIFVNAIEEASQKLVTDRIENNKICLKSVKEYKIDSEEKTKTEKKKQKEIKKGDILIEIDLINKMSDNLNIMVNIQMFEIESLSKKVQPASKNNENKKIDSKSENKLKTNEEDLEDKKLEKSVEEKFQQKIEIDVEDISGEEFSKSLSQRRLSQQQLDNVNLKDMELKELLERLRTVEGFLIDSEKDISNENKEAKLIDNETALLKGKAFIGSENEKEQNLDSRKEINENLFNGIKIKENVTITETSEILANRELEIAQKIKQHRDEIEKQIAAKQTLNNRSPSRRRAEIQIVVVEQERTPPERKPEHPPAQPIPYGGKPKINKITLSVFLNLPPNVVAFNVYLLETNTEFIESNIKMNSKRLQKEKQIEKLEEESKQNKELLLKQEKQNENVKTIKTNGESNKNERSLIETGFFISSEENKQKGENDLNSELLIKLKPEIYLEKSVADQIAQTEQIKRKTNVSFAKEFFFIFIVY</sequence>
<dbReference type="PANTHER" id="PTHR45080:SF8">
    <property type="entry name" value="IG-LIKE DOMAIN-CONTAINING PROTEIN"/>
    <property type="match status" value="1"/>
</dbReference>
<feature type="compositionally biased region" description="Low complexity" evidence="5">
    <location>
        <begin position="404"/>
        <end position="420"/>
    </location>
</feature>
<proteinExistence type="predicted"/>
<dbReference type="InterPro" id="IPR013098">
    <property type="entry name" value="Ig_I-set"/>
</dbReference>
<dbReference type="Gene3D" id="2.60.40.10">
    <property type="entry name" value="Immunoglobulins"/>
    <property type="match status" value="5"/>
</dbReference>
<dbReference type="GO" id="GO:0007156">
    <property type="term" value="P:homophilic cell adhesion via plasma membrane adhesion molecules"/>
    <property type="evidence" value="ECO:0007669"/>
    <property type="project" value="TreeGrafter"/>
</dbReference>
<protein>
    <submittedName>
        <fullName evidence="8">Ig-like domain-containing protein</fullName>
    </submittedName>
</protein>
<feature type="region of interest" description="Disordered" evidence="5">
    <location>
        <begin position="1285"/>
        <end position="1305"/>
    </location>
</feature>
<evidence type="ECO:0000256" key="5">
    <source>
        <dbReference type="SAM" id="MobiDB-lite"/>
    </source>
</evidence>
<evidence type="ECO:0000256" key="4">
    <source>
        <dbReference type="SAM" id="Coils"/>
    </source>
</evidence>
<feature type="compositionally biased region" description="Basic residues" evidence="5">
    <location>
        <begin position="75"/>
        <end position="84"/>
    </location>
</feature>
<feature type="compositionally biased region" description="Acidic residues" evidence="5">
    <location>
        <begin position="597"/>
        <end position="606"/>
    </location>
</feature>
<feature type="region of interest" description="Disordered" evidence="5">
    <location>
        <begin position="75"/>
        <end position="94"/>
    </location>
</feature>
<dbReference type="WBParaSite" id="MhA1_Contig666.frz3.fgene1">
    <property type="protein sequence ID" value="MhA1_Contig666.frz3.fgene1"/>
    <property type="gene ID" value="MhA1_Contig666.frz3.fgene1"/>
</dbReference>
<dbReference type="SUPFAM" id="SSF48726">
    <property type="entry name" value="Immunoglobulin"/>
    <property type="match status" value="5"/>
</dbReference>
<keyword evidence="7" id="KW-1185">Reference proteome</keyword>
<dbReference type="InterPro" id="IPR013783">
    <property type="entry name" value="Ig-like_fold"/>
</dbReference>
<feature type="compositionally biased region" description="Basic and acidic residues" evidence="5">
    <location>
        <begin position="1081"/>
        <end position="1100"/>
    </location>
</feature>
<evidence type="ECO:0000259" key="6">
    <source>
        <dbReference type="PROSITE" id="PS50835"/>
    </source>
</evidence>
<name>A0A1I8BWC1_MELHA</name>
<accession>A0A1I8BWC1</accession>
<feature type="coiled-coil region" evidence="4">
    <location>
        <begin position="905"/>
        <end position="932"/>
    </location>
</feature>
<evidence type="ECO:0000313" key="8">
    <source>
        <dbReference type="WBParaSite" id="MhA1_Contig666.frz3.fgene1"/>
    </source>
</evidence>
<dbReference type="InterPro" id="IPR007110">
    <property type="entry name" value="Ig-like_dom"/>
</dbReference>
<feature type="region of interest" description="Disordered" evidence="5">
    <location>
        <begin position="1073"/>
        <end position="1100"/>
    </location>
</feature>
<feature type="compositionally biased region" description="Basic and acidic residues" evidence="5">
    <location>
        <begin position="423"/>
        <end position="432"/>
    </location>
</feature>
<evidence type="ECO:0000256" key="2">
    <source>
        <dbReference type="ARBA" id="ARBA00023157"/>
    </source>
</evidence>